<dbReference type="Gene3D" id="1.20.272.10">
    <property type="match status" value="1"/>
</dbReference>
<sequence length="339" mass="35739">MKLDARAAAAALGNPAPWRAVLLHGSDAGLIRARGAMLVRAVLGALDDPFRLAEFDREGFARIPEEMASQALTGGRRVVRVRDADDRATPAVQAALDGPGEGLLVLEAGELPPRSRLRALIERAKGAAAIGCYPEEGRALGETIRASLAAHRVTIRAEALEWLTTQLGVDRLASEQELEKLALYVGPGGTVDLPDAMACTGDLAGLSLDDALFAATAGRIALAERALETALAEGAAAIGILRAAILHLQRLHRVRAAIAEGVAETEAIRHLRPPLFARRQGAFSAALRLWPEPALAGALATLFETELACKQTGAPAETLCRNAISALARRAARRQKRAA</sequence>
<gene>
    <name evidence="8" type="ORF">ENY07_10620</name>
</gene>
<keyword evidence="5" id="KW-0239">DNA-directed DNA polymerase</keyword>
<evidence type="ECO:0000313" key="8">
    <source>
        <dbReference type="EMBL" id="HGC43656.1"/>
    </source>
</evidence>
<protein>
    <recommendedName>
        <fullName evidence="1">DNA-directed DNA polymerase</fullName>
        <ecNumber evidence="1">2.7.7.7</ecNumber>
    </recommendedName>
</protein>
<dbReference type="GO" id="GO:0003887">
    <property type="term" value="F:DNA-directed DNA polymerase activity"/>
    <property type="evidence" value="ECO:0007669"/>
    <property type="project" value="UniProtKB-KW"/>
</dbReference>
<dbReference type="NCBIfam" id="TIGR01128">
    <property type="entry name" value="holA"/>
    <property type="match status" value="1"/>
</dbReference>
<dbReference type="Gene3D" id="3.40.50.300">
    <property type="entry name" value="P-loop containing nucleotide triphosphate hydrolases"/>
    <property type="match status" value="1"/>
</dbReference>
<keyword evidence="2" id="KW-0808">Transferase</keyword>
<dbReference type="SUPFAM" id="SSF48019">
    <property type="entry name" value="post-AAA+ oligomerization domain-like"/>
    <property type="match status" value="1"/>
</dbReference>
<comment type="catalytic activity">
    <reaction evidence="7">
        <text>DNA(n) + a 2'-deoxyribonucleoside 5'-triphosphate = DNA(n+1) + diphosphate</text>
        <dbReference type="Rhea" id="RHEA:22508"/>
        <dbReference type="Rhea" id="RHEA-COMP:17339"/>
        <dbReference type="Rhea" id="RHEA-COMP:17340"/>
        <dbReference type="ChEBI" id="CHEBI:33019"/>
        <dbReference type="ChEBI" id="CHEBI:61560"/>
        <dbReference type="ChEBI" id="CHEBI:173112"/>
        <dbReference type="EC" id="2.7.7.7"/>
    </reaction>
</comment>
<comment type="caution">
    <text evidence="8">The sequence shown here is derived from an EMBL/GenBank/DDBJ whole genome shotgun (WGS) entry which is preliminary data.</text>
</comment>
<evidence type="ECO:0000256" key="5">
    <source>
        <dbReference type="ARBA" id="ARBA00022932"/>
    </source>
</evidence>
<accession>A0A8J4HB97</accession>
<dbReference type="PANTHER" id="PTHR34388">
    <property type="entry name" value="DNA POLYMERASE III SUBUNIT DELTA"/>
    <property type="match status" value="1"/>
</dbReference>
<evidence type="ECO:0000256" key="1">
    <source>
        <dbReference type="ARBA" id="ARBA00012417"/>
    </source>
</evidence>
<comment type="similarity">
    <text evidence="6">Belongs to the DNA polymerase HolA subunit family.</text>
</comment>
<dbReference type="Gene3D" id="1.10.8.60">
    <property type="match status" value="1"/>
</dbReference>
<dbReference type="EC" id="2.7.7.7" evidence="1"/>
<keyword evidence="4" id="KW-0235">DNA replication</keyword>
<evidence type="ECO:0000256" key="6">
    <source>
        <dbReference type="ARBA" id="ARBA00034754"/>
    </source>
</evidence>
<dbReference type="PANTHER" id="PTHR34388:SF1">
    <property type="entry name" value="DNA POLYMERASE III SUBUNIT DELTA"/>
    <property type="match status" value="1"/>
</dbReference>
<dbReference type="GO" id="GO:0006261">
    <property type="term" value="P:DNA-templated DNA replication"/>
    <property type="evidence" value="ECO:0007669"/>
    <property type="project" value="TreeGrafter"/>
</dbReference>
<keyword evidence="3" id="KW-0548">Nucleotidyltransferase</keyword>
<evidence type="ECO:0000256" key="7">
    <source>
        <dbReference type="ARBA" id="ARBA00049244"/>
    </source>
</evidence>
<dbReference type="AlphaFoldDB" id="A0A8J4HB97"/>
<dbReference type="EMBL" id="DTQM01000203">
    <property type="protein sequence ID" value="HGC43656.1"/>
    <property type="molecule type" value="Genomic_DNA"/>
</dbReference>
<evidence type="ECO:0000256" key="2">
    <source>
        <dbReference type="ARBA" id="ARBA00022679"/>
    </source>
</evidence>
<organism evidence="8">
    <name type="scientific">Acidicaldus sp</name>
    <dbReference type="NCBI Taxonomy" id="1872105"/>
    <lineage>
        <taxon>Bacteria</taxon>
        <taxon>Pseudomonadati</taxon>
        <taxon>Pseudomonadota</taxon>
        <taxon>Alphaproteobacteria</taxon>
        <taxon>Acetobacterales</taxon>
        <taxon>Acetobacteraceae</taxon>
        <taxon>Acidicaldus</taxon>
    </lineage>
</organism>
<proteinExistence type="inferred from homology"/>
<name>A0A8J4HB97_9PROT</name>
<dbReference type="InterPro" id="IPR027417">
    <property type="entry name" value="P-loop_NTPase"/>
</dbReference>
<reference evidence="8" key="1">
    <citation type="journal article" date="2020" name="mSystems">
        <title>Genome- and Community-Level Interaction Insights into Carbon Utilization and Element Cycling Functions of Hydrothermarchaeota in Hydrothermal Sediment.</title>
        <authorList>
            <person name="Zhou Z."/>
            <person name="Liu Y."/>
            <person name="Xu W."/>
            <person name="Pan J."/>
            <person name="Luo Z.H."/>
            <person name="Li M."/>
        </authorList>
    </citation>
    <scope>NUCLEOTIDE SEQUENCE</scope>
    <source>
        <strain evidence="8">SpSt-997</strain>
    </source>
</reference>
<evidence type="ECO:0000256" key="3">
    <source>
        <dbReference type="ARBA" id="ARBA00022695"/>
    </source>
</evidence>
<dbReference type="GO" id="GO:0003677">
    <property type="term" value="F:DNA binding"/>
    <property type="evidence" value="ECO:0007669"/>
    <property type="project" value="InterPro"/>
</dbReference>
<dbReference type="InterPro" id="IPR005790">
    <property type="entry name" value="DNA_polIII_delta"/>
</dbReference>
<dbReference type="InterPro" id="IPR008921">
    <property type="entry name" value="DNA_pol3_clamp-load_cplx_C"/>
</dbReference>
<evidence type="ECO:0000256" key="4">
    <source>
        <dbReference type="ARBA" id="ARBA00022705"/>
    </source>
</evidence>
<dbReference type="GO" id="GO:0009360">
    <property type="term" value="C:DNA polymerase III complex"/>
    <property type="evidence" value="ECO:0007669"/>
    <property type="project" value="TreeGrafter"/>
</dbReference>